<organism evidence="1 2">
    <name type="scientific">Gossypium laxum</name>
    <dbReference type="NCBI Taxonomy" id="34288"/>
    <lineage>
        <taxon>Eukaryota</taxon>
        <taxon>Viridiplantae</taxon>
        <taxon>Streptophyta</taxon>
        <taxon>Embryophyta</taxon>
        <taxon>Tracheophyta</taxon>
        <taxon>Spermatophyta</taxon>
        <taxon>Magnoliopsida</taxon>
        <taxon>eudicotyledons</taxon>
        <taxon>Gunneridae</taxon>
        <taxon>Pentapetalae</taxon>
        <taxon>rosids</taxon>
        <taxon>malvids</taxon>
        <taxon>Malvales</taxon>
        <taxon>Malvaceae</taxon>
        <taxon>Malvoideae</taxon>
        <taxon>Gossypium</taxon>
    </lineage>
</organism>
<evidence type="ECO:0000313" key="2">
    <source>
        <dbReference type="Proteomes" id="UP000593574"/>
    </source>
</evidence>
<protein>
    <submittedName>
        <fullName evidence="1">Uncharacterized protein</fullName>
    </submittedName>
</protein>
<gene>
    <name evidence="1" type="ORF">Golax_010857</name>
</gene>
<sequence length="62" mass="7125">MSKRFEKCIFKHALRQENKSTHILATEGLKRPEEFYLSNAVPSYAEQSVELDERMLGLPVTG</sequence>
<proteinExistence type="predicted"/>
<comment type="caution">
    <text evidence="1">The sequence shown here is derived from an EMBL/GenBank/DDBJ whole genome shotgun (WGS) entry which is preliminary data.</text>
</comment>
<accession>A0A7J8ZJ27</accession>
<dbReference type="Proteomes" id="UP000593574">
    <property type="component" value="Unassembled WGS sequence"/>
</dbReference>
<name>A0A7J8ZJ27_9ROSI</name>
<evidence type="ECO:0000313" key="1">
    <source>
        <dbReference type="EMBL" id="MBA0711705.1"/>
    </source>
</evidence>
<keyword evidence="2" id="KW-1185">Reference proteome</keyword>
<dbReference type="AlphaFoldDB" id="A0A7J8ZJ27"/>
<dbReference type="EMBL" id="JABEZV010000005">
    <property type="protein sequence ID" value="MBA0711705.1"/>
    <property type="molecule type" value="Genomic_DNA"/>
</dbReference>
<reference evidence="1 2" key="1">
    <citation type="journal article" date="2019" name="Genome Biol. Evol.">
        <title>Insights into the evolution of the New World diploid cottons (Gossypium, subgenus Houzingenia) based on genome sequencing.</title>
        <authorList>
            <person name="Grover C.E."/>
            <person name="Arick M.A. 2nd"/>
            <person name="Thrash A."/>
            <person name="Conover J.L."/>
            <person name="Sanders W.S."/>
            <person name="Peterson D.G."/>
            <person name="Frelichowski J.E."/>
            <person name="Scheffler J.A."/>
            <person name="Scheffler B.E."/>
            <person name="Wendel J.F."/>
        </authorList>
    </citation>
    <scope>NUCLEOTIDE SEQUENCE [LARGE SCALE GENOMIC DNA]</scope>
    <source>
        <strain evidence="1">4</strain>
        <tissue evidence="1">Leaf</tissue>
    </source>
</reference>